<dbReference type="EMBL" id="FQXP01000015">
    <property type="protein sequence ID" value="SHI11717.1"/>
    <property type="molecule type" value="Genomic_DNA"/>
</dbReference>
<protein>
    <submittedName>
        <fullName evidence="6">Putative ABC transport system ATP-binding protein</fullName>
    </submittedName>
</protein>
<sequence length="234" mass="26146">MVSSVISGENMKKKYSLGEVEVIALDIDSLKIEKGDFISIMGPSGSGKSTLLNILGCEDELTDGELTIDSKSVKDLSKKEINKLRREDIGYVFQSFNLLAHLSAIENVILPLIPYKTSFNLRNRGEELLRSVGLENRTKHLPSQMSGGEQQRLAIARSLINSPKIIIADEPTGNLDTKFRDDIMNIFEKLNNDGYTIIMATHDMEAAKRAKKTIYLRDGKIIKVEVNNNAELYI</sequence>
<name>A0A1M5YI52_9CLOT</name>
<dbReference type="GO" id="GO:0005524">
    <property type="term" value="F:ATP binding"/>
    <property type="evidence" value="ECO:0007669"/>
    <property type="project" value="UniProtKB-KW"/>
</dbReference>
<dbReference type="FunFam" id="3.40.50.300:FF:000032">
    <property type="entry name" value="Export ABC transporter ATP-binding protein"/>
    <property type="match status" value="1"/>
</dbReference>
<accession>A0A1M5YI52</accession>
<dbReference type="Proteomes" id="UP000184526">
    <property type="component" value="Unassembled WGS sequence"/>
</dbReference>
<dbReference type="Gene3D" id="3.40.50.300">
    <property type="entry name" value="P-loop containing nucleotide triphosphate hydrolases"/>
    <property type="match status" value="1"/>
</dbReference>
<evidence type="ECO:0000256" key="3">
    <source>
        <dbReference type="ARBA" id="ARBA00022741"/>
    </source>
</evidence>
<keyword evidence="2" id="KW-0813">Transport</keyword>
<dbReference type="InterPro" id="IPR003593">
    <property type="entry name" value="AAA+_ATPase"/>
</dbReference>
<comment type="similarity">
    <text evidence="1">Belongs to the ABC transporter superfamily.</text>
</comment>
<dbReference type="InterPro" id="IPR017911">
    <property type="entry name" value="MacB-like_ATP-bd"/>
</dbReference>
<dbReference type="AlphaFoldDB" id="A0A1M5YI52"/>
<keyword evidence="3" id="KW-0547">Nucleotide-binding</keyword>
<dbReference type="CDD" id="cd03255">
    <property type="entry name" value="ABC_MJ0796_LolCDE_FtsE"/>
    <property type="match status" value="1"/>
</dbReference>
<dbReference type="OrthoDB" id="9802264at2"/>
<dbReference type="SMART" id="SM00382">
    <property type="entry name" value="AAA"/>
    <property type="match status" value="1"/>
</dbReference>
<dbReference type="Pfam" id="PF00005">
    <property type="entry name" value="ABC_tran"/>
    <property type="match status" value="1"/>
</dbReference>
<keyword evidence="7" id="KW-1185">Reference proteome</keyword>
<dbReference type="InterPro" id="IPR027417">
    <property type="entry name" value="P-loop_NTPase"/>
</dbReference>
<dbReference type="PROSITE" id="PS00211">
    <property type="entry name" value="ABC_TRANSPORTER_1"/>
    <property type="match status" value="1"/>
</dbReference>
<organism evidence="6 7">
    <name type="scientific">Clostridium collagenovorans DSM 3089</name>
    <dbReference type="NCBI Taxonomy" id="1121306"/>
    <lineage>
        <taxon>Bacteria</taxon>
        <taxon>Bacillati</taxon>
        <taxon>Bacillota</taxon>
        <taxon>Clostridia</taxon>
        <taxon>Eubacteriales</taxon>
        <taxon>Clostridiaceae</taxon>
        <taxon>Clostridium</taxon>
    </lineage>
</organism>
<dbReference type="STRING" id="1121306.SAMN02745196_02970"/>
<dbReference type="SUPFAM" id="SSF52540">
    <property type="entry name" value="P-loop containing nucleoside triphosphate hydrolases"/>
    <property type="match status" value="1"/>
</dbReference>
<evidence type="ECO:0000256" key="1">
    <source>
        <dbReference type="ARBA" id="ARBA00005417"/>
    </source>
</evidence>
<dbReference type="PANTHER" id="PTHR42798:SF6">
    <property type="entry name" value="CELL DIVISION ATP-BINDING PROTEIN FTSE"/>
    <property type="match status" value="1"/>
</dbReference>
<reference evidence="6 7" key="1">
    <citation type="submission" date="2016-11" db="EMBL/GenBank/DDBJ databases">
        <authorList>
            <person name="Jaros S."/>
            <person name="Januszkiewicz K."/>
            <person name="Wedrychowicz H."/>
        </authorList>
    </citation>
    <scope>NUCLEOTIDE SEQUENCE [LARGE SCALE GENOMIC DNA]</scope>
    <source>
        <strain evidence="6 7">DSM 3089</strain>
    </source>
</reference>
<dbReference type="RefSeq" id="WP_072832777.1">
    <property type="nucleotide sequence ID" value="NZ_FQXP01000015.1"/>
</dbReference>
<evidence type="ECO:0000313" key="6">
    <source>
        <dbReference type="EMBL" id="SHI11717.1"/>
    </source>
</evidence>
<dbReference type="InterPro" id="IPR003439">
    <property type="entry name" value="ABC_transporter-like_ATP-bd"/>
</dbReference>
<dbReference type="GO" id="GO:0098796">
    <property type="term" value="C:membrane protein complex"/>
    <property type="evidence" value="ECO:0007669"/>
    <property type="project" value="UniProtKB-ARBA"/>
</dbReference>
<evidence type="ECO:0000256" key="2">
    <source>
        <dbReference type="ARBA" id="ARBA00022448"/>
    </source>
</evidence>
<proteinExistence type="inferred from homology"/>
<keyword evidence="4 6" id="KW-0067">ATP-binding</keyword>
<gene>
    <name evidence="6" type="ORF">SAMN02745196_02970</name>
</gene>
<dbReference type="PANTHER" id="PTHR42798">
    <property type="entry name" value="LIPOPROTEIN-RELEASING SYSTEM ATP-BINDING PROTEIN LOLD"/>
    <property type="match status" value="1"/>
</dbReference>
<dbReference type="PROSITE" id="PS50893">
    <property type="entry name" value="ABC_TRANSPORTER_2"/>
    <property type="match status" value="1"/>
</dbReference>
<feature type="domain" description="ABC transporter" evidence="5">
    <location>
        <begin position="6"/>
        <end position="234"/>
    </location>
</feature>
<dbReference type="InterPro" id="IPR017871">
    <property type="entry name" value="ABC_transporter-like_CS"/>
</dbReference>
<evidence type="ECO:0000259" key="5">
    <source>
        <dbReference type="PROSITE" id="PS50893"/>
    </source>
</evidence>
<dbReference type="GO" id="GO:0022857">
    <property type="term" value="F:transmembrane transporter activity"/>
    <property type="evidence" value="ECO:0007669"/>
    <property type="project" value="UniProtKB-ARBA"/>
</dbReference>
<dbReference type="GO" id="GO:0016887">
    <property type="term" value="F:ATP hydrolysis activity"/>
    <property type="evidence" value="ECO:0007669"/>
    <property type="project" value="InterPro"/>
</dbReference>
<evidence type="ECO:0000256" key="4">
    <source>
        <dbReference type="ARBA" id="ARBA00022840"/>
    </source>
</evidence>
<evidence type="ECO:0000313" key="7">
    <source>
        <dbReference type="Proteomes" id="UP000184526"/>
    </source>
</evidence>